<evidence type="ECO:0000313" key="5">
    <source>
        <dbReference type="EMBL" id="SES72473.1"/>
    </source>
</evidence>
<accession>A0A1H9YTM4</accession>
<feature type="transmembrane region" description="Helical" evidence="3">
    <location>
        <begin position="276"/>
        <end position="295"/>
    </location>
</feature>
<keyword evidence="1" id="KW-0547">Nucleotide-binding</keyword>
<feature type="transmembrane region" description="Helical" evidence="3">
    <location>
        <begin position="401"/>
        <end position="423"/>
    </location>
</feature>
<feature type="domain" description="FeoB-type G" evidence="4">
    <location>
        <begin position="7"/>
        <end position="168"/>
    </location>
</feature>
<evidence type="ECO:0000256" key="1">
    <source>
        <dbReference type="ARBA" id="ARBA00022741"/>
    </source>
</evidence>
<dbReference type="Gene3D" id="3.40.50.300">
    <property type="entry name" value="P-loop containing nucleotide triphosphate hydrolases"/>
    <property type="match status" value="1"/>
</dbReference>
<dbReference type="Pfam" id="PF07670">
    <property type="entry name" value="Gate"/>
    <property type="match status" value="2"/>
</dbReference>
<evidence type="ECO:0000259" key="4">
    <source>
        <dbReference type="PROSITE" id="PS51711"/>
    </source>
</evidence>
<keyword evidence="3" id="KW-0472">Membrane</keyword>
<dbReference type="GO" id="GO:0015093">
    <property type="term" value="F:ferrous iron transmembrane transporter activity"/>
    <property type="evidence" value="ECO:0007669"/>
    <property type="project" value="InterPro"/>
</dbReference>
<dbReference type="GO" id="GO:0005886">
    <property type="term" value="C:plasma membrane"/>
    <property type="evidence" value="ECO:0007669"/>
    <property type="project" value="TreeGrafter"/>
</dbReference>
<dbReference type="OrthoDB" id="9809127at2"/>
<keyword evidence="2" id="KW-0342">GTP-binding</keyword>
<name>A0A1H9YTM4_9FIRM</name>
<sequence length="596" mass="65346">MASDNYKYKILLMGNPNVGKSVIFSKLTGLDALAANYPGTTVTYTIGTISFNDKKGTLIDVPGTYSLDVTSEAEKIAKDFLNQGADGIIFVLDSTNLERNLNLAFQVLEYKIPIVFVLNMLDVAKRKGIEIDVDKLSQLLGAPVIPQIAVLGQGLKKVLQTTFKVIEEKRIANFSIIGQDNWEKAKYIASQVQVKKLVSGKIPLVEKLDDLTVTPWPGLPIMAFIILVSMALVVGGGKAIRSVILLPLFNRFYIPFIENIVHTFLNLGFIQNTIGSIIDLTIFSNILVGDFGVLIKGVEWPIALVLPYVLLFYFILSILEDSGLLPRLGILVDGFMKKIGLQGGNIIPIFLGYGCAVPAILGTRAATTLKERKIISILVTLSVPCVSQTGAFIVLLGNHSFWLVLLMIGLSFLVLFSTGQILAKIIPGKVDPIIIEVPNLLYPNLKALFRKVFIRIKNFMIEAELPMIMAILFAAVVYEFGILKSLGEILKPLIVSWLGLPQEASILLVLGIVRRELAVLPMMEMGLTTQQLFVGATVAMFYMPCISVFGVLAQEFKFKFALFIALFTTSFALLLGGIINHLINLFSLLASLLGVM</sequence>
<dbReference type="InterPro" id="IPR005225">
    <property type="entry name" value="Small_GTP-bd"/>
</dbReference>
<dbReference type="PRINTS" id="PR00326">
    <property type="entry name" value="GTP1OBG"/>
</dbReference>
<feature type="transmembrane region" description="Helical" evidence="3">
    <location>
        <begin position="533"/>
        <end position="554"/>
    </location>
</feature>
<evidence type="ECO:0000256" key="2">
    <source>
        <dbReference type="ARBA" id="ARBA00023134"/>
    </source>
</evidence>
<dbReference type="InterPro" id="IPR027417">
    <property type="entry name" value="P-loop_NTPase"/>
</dbReference>
<organism evidence="5 6">
    <name type="scientific">Anaerobranca gottschalkii DSM 13577</name>
    <dbReference type="NCBI Taxonomy" id="1120990"/>
    <lineage>
        <taxon>Bacteria</taxon>
        <taxon>Bacillati</taxon>
        <taxon>Bacillota</taxon>
        <taxon>Clostridia</taxon>
        <taxon>Eubacteriales</taxon>
        <taxon>Proteinivoracaceae</taxon>
        <taxon>Anaerobranca</taxon>
    </lineage>
</organism>
<dbReference type="EMBL" id="FOIF01000005">
    <property type="protein sequence ID" value="SES72473.1"/>
    <property type="molecule type" value="Genomic_DNA"/>
</dbReference>
<proteinExistence type="predicted"/>
<protein>
    <submittedName>
        <fullName evidence="5">Ferrous iron transport protein B</fullName>
    </submittedName>
</protein>
<feature type="transmembrane region" description="Helical" evidence="3">
    <location>
        <begin position="339"/>
        <end position="362"/>
    </location>
</feature>
<dbReference type="InterPro" id="IPR006073">
    <property type="entry name" value="GTP-bd"/>
</dbReference>
<gene>
    <name evidence="5" type="ORF">SAMN03080614_10058</name>
</gene>
<dbReference type="InterPro" id="IPR011642">
    <property type="entry name" value="Gate_dom"/>
</dbReference>
<keyword evidence="3" id="KW-0812">Transmembrane</keyword>
<dbReference type="InterPro" id="IPR030389">
    <property type="entry name" value="G_FEOB_dom"/>
</dbReference>
<feature type="transmembrane region" description="Helical" evidence="3">
    <location>
        <begin position="374"/>
        <end position="395"/>
    </location>
</feature>
<feature type="transmembrane region" description="Helical" evidence="3">
    <location>
        <begin position="560"/>
        <end position="593"/>
    </location>
</feature>
<evidence type="ECO:0000256" key="3">
    <source>
        <dbReference type="SAM" id="Phobius"/>
    </source>
</evidence>
<reference evidence="6" key="1">
    <citation type="submission" date="2016-10" db="EMBL/GenBank/DDBJ databases">
        <authorList>
            <person name="Varghese N."/>
            <person name="Submissions S."/>
        </authorList>
    </citation>
    <scope>NUCLEOTIDE SEQUENCE [LARGE SCALE GENOMIC DNA]</scope>
    <source>
        <strain evidence="6">DSM 13577</strain>
    </source>
</reference>
<dbReference type="PANTHER" id="PTHR43185">
    <property type="entry name" value="FERROUS IRON TRANSPORT PROTEIN B"/>
    <property type="match status" value="1"/>
</dbReference>
<dbReference type="Pfam" id="PF07664">
    <property type="entry name" value="FeoB_C"/>
    <property type="match status" value="1"/>
</dbReference>
<dbReference type="CDD" id="cd01879">
    <property type="entry name" value="FeoB"/>
    <property type="match status" value="1"/>
</dbReference>
<dbReference type="NCBIfam" id="TIGR00231">
    <property type="entry name" value="small_GTP"/>
    <property type="match status" value="1"/>
</dbReference>
<dbReference type="Pfam" id="PF02421">
    <property type="entry name" value="FeoB_N"/>
    <property type="match status" value="1"/>
</dbReference>
<dbReference type="STRING" id="1120990.SAMN03080614_10058"/>
<dbReference type="RefSeq" id="WP_091348806.1">
    <property type="nucleotide sequence ID" value="NZ_FOIF01000005.1"/>
</dbReference>
<keyword evidence="6" id="KW-1185">Reference proteome</keyword>
<dbReference type="GO" id="GO:0005525">
    <property type="term" value="F:GTP binding"/>
    <property type="evidence" value="ECO:0007669"/>
    <property type="project" value="UniProtKB-KW"/>
</dbReference>
<dbReference type="SUPFAM" id="SSF52540">
    <property type="entry name" value="P-loop containing nucleoside triphosphate hydrolases"/>
    <property type="match status" value="1"/>
</dbReference>
<dbReference type="InterPro" id="IPR050860">
    <property type="entry name" value="FeoB_GTPase"/>
</dbReference>
<feature type="transmembrane region" description="Helical" evidence="3">
    <location>
        <begin position="459"/>
        <end position="482"/>
    </location>
</feature>
<feature type="transmembrane region" description="Helical" evidence="3">
    <location>
        <begin position="302"/>
        <end position="319"/>
    </location>
</feature>
<dbReference type="PROSITE" id="PS51711">
    <property type="entry name" value="G_FEOB"/>
    <property type="match status" value="1"/>
</dbReference>
<keyword evidence="3" id="KW-1133">Transmembrane helix</keyword>
<evidence type="ECO:0000313" key="6">
    <source>
        <dbReference type="Proteomes" id="UP000243819"/>
    </source>
</evidence>
<feature type="transmembrane region" description="Helical" evidence="3">
    <location>
        <begin position="221"/>
        <end position="240"/>
    </location>
</feature>
<dbReference type="AlphaFoldDB" id="A0A1H9YTM4"/>
<dbReference type="Proteomes" id="UP000243819">
    <property type="component" value="Unassembled WGS sequence"/>
</dbReference>
<dbReference type="PANTHER" id="PTHR43185:SF1">
    <property type="entry name" value="FE(2+) TRANSPORTER FEOB"/>
    <property type="match status" value="1"/>
</dbReference>
<dbReference type="InterPro" id="IPR011640">
    <property type="entry name" value="Fe2_transport_prot_B_C"/>
</dbReference>